<keyword evidence="3" id="KW-1185">Reference proteome</keyword>
<dbReference type="Proteomes" id="UP000202420">
    <property type="component" value="Segment"/>
</dbReference>
<reference evidence="2 3" key="1">
    <citation type="submission" date="2006-09" db="EMBL/GenBank/DDBJ databases">
        <title>Sequence and annotation of the 288-kb ATCV-1 virus that infects an endosymbiotic Chlorella strain of the heliozoon Acanthocystis turfacea.</title>
        <authorList>
            <person name="Fitzgerald L.A."/>
            <person name="Graves M.V."/>
            <person name="Li X."/>
            <person name="Pfitzner A.J.P."/>
            <person name="Hartigan J."/>
            <person name="Van Etten J.L."/>
        </authorList>
    </citation>
    <scope>NUCLEOTIDE SEQUENCE [LARGE SCALE GENOMIC DNA]</scope>
    <source>
        <strain evidence="2 3">ATCV-1</strain>
    </source>
</reference>
<name>A7K993_9PHYC</name>
<feature type="region of interest" description="Disordered" evidence="1">
    <location>
        <begin position="107"/>
        <end position="128"/>
    </location>
</feature>
<evidence type="ECO:0000256" key="1">
    <source>
        <dbReference type="SAM" id="MobiDB-lite"/>
    </source>
</evidence>
<dbReference type="RefSeq" id="YP_001426964.1">
    <property type="nucleotide sequence ID" value="NC_008724.1"/>
</dbReference>
<organism evidence="2 3">
    <name type="scientific">Chlorovirus heliozoae</name>
    <dbReference type="NCBI Taxonomy" id="322019"/>
    <lineage>
        <taxon>Viruses</taxon>
        <taxon>Varidnaviria</taxon>
        <taxon>Bamfordvirae</taxon>
        <taxon>Nucleocytoviricota</taxon>
        <taxon>Megaviricetes</taxon>
        <taxon>Algavirales</taxon>
        <taxon>Phycodnaviridae</taxon>
        <taxon>Chlorovirus</taxon>
    </lineage>
</organism>
<evidence type="ECO:0000313" key="3">
    <source>
        <dbReference type="Proteomes" id="UP000202420"/>
    </source>
</evidence>
<evidence type="ECO:0000313" key="2">
    <source>
        <dbReference type="EMBL" id="ABT16617.1"/>
    </source>
</evidence>
<proteinExistence type="predicted"/>
<dbReference type="KEGG" id="vg:5470802"/>
<dbReference type="EMBL" id="EF101928">
    <property type="protein sequence ID" value="ABT16617.1"/>
    <property type="molecule type" value="Genomic_DNA"/>
</dbReference>
<sequence>MGRNSLVLGNGGEHLGAVREFRHGGGEAVVGIVKLLLLALLGEKFSNGQTEEEYGNKNCNVQEGAGRDELHRVYMCIIFLFRCWGSCACLFGIEDAVYHRADDEGNEHEREEQAGGLVKDVGNHRGIH</sequence>
<accession>A7K993</accession>
<dbReference type="GeneID" id="5470802"/>
<protein>
    <submittedName>
        <fullName evidence="2">Uncharacterized protein Z483R</fullName>
    </submittedName>
</protein>
<gene>
    <name evidence="2" type="primary">Z483R</name>
    <name evidence="2" type="ORF">ATCV1_Z483R</name>
</gene>